<dbReference type="AlphaFoldDB" id="X1NXP4"/>
<evidence type="ECO:0000313" key="1">
    <source>
        <dbReference type="EMBL" id="GAI31540.1"/>
    </source>
</evidence>
<accession>X1NXP4</accession>
<comment type="caution">
    <text evidence="1">The sequence shown here is derived from an EMBL/GenBank/DDBJ whole genome shotgun (WGS) entry which is preliminary data.</text>
</comment>
<name>X1NXP4_9ZZZZ</name>
<proteinExistence type="predicted"/>
<sequence>MAWDIFGDYYMQSQIYDSSEICYQKGLGYARNEYMKIDLILKLSSLYLKNRNTGEVVAFLNDFLEKHGNESFYEHYKRKIRDWCEVNRAHDILDILFPMPDL</sequence>
<dbReference type="EMBL" id="BARV01016881">
    <property type="protein sequence ID" value="GAI31540.1"/>
    <property type="molecule type" value="Genomic_DNA"/>
</dbReference>
<organism evidence="1">
    <name type="scientific">marine sediment metagenome</name>
    <dbReference type="NCBI Taxonomy" id="412755"/>
    <lineage>
        <taxon>unclassified sequences</taxon>
        <taxon>metagenomes</taxon>
        <taxon>ecological metagenomes</taxon>
    </lineage>
</organism>
<reference evidence="1" key="1">
    <citation type="journal article" date="2014" name="Front. Microbiol.">
        <title>High frequency of phylogenetically diverse reductive dehalogenase-homologous genes in deep subseafloor sedimentary metagenomes.</title>
        <authorList>
            <person name="Kawai M."/>
            <person name="Futagami T."/>
            <person name="Toyoda A."/>
            <person name="Takaki Y."/>
            <person name="Nishi S."/>
            <person name="Hori S."/>
            <person name="Arai W."/>
            <person name="Tsubouchi T."/>
            <person name="Morono Y."/>
            <person name="Uchiyama I."/>
            <person name="Ito T."/>
            <person name="Fujiyama A."/>
            <person name="Inagaki F."/>
            <person name="Takami H."/>
        </authorList>
    </citation>
    <scope>NUCLEOTIDE SEQUENCE</scope>
    <source>
        <strain evidence="1">Expedition CK06-06</strain>
    </source>
</reference>
<gene>
    <name evidence="1" type="ORF">S06H3_28869</name>
</gene>
<protein>
    <submittedName>
        <fullName evidence="1">Uncharacterized protein</fullName>
    </submittedName>
</protein>